<dbReference type="EMBL" id="SMOL01000143">
    <property type="protein sequence ID" value="KAB2630284.1"/>
    <property type="molecule type" value="Genomic_DNA"/>
</dbReference>
<dbReference type="GO" id="GO:0003676">
    <property type="term" value="F:nucleic acid binding"/>
    <property type="evidence" value="ECO:0007669"/>
    <property type="project" value="InterPro"/>
</dbReference>
<reference evidence="4" key="2">
    <citation type="submission" date="2019-10" db="EMBL/GenBank/DDBJ databases">
        <title>A de novo genome assembly of a pear dwarfing rootstock.</title>
        <authorList>
            <person name="Wang F."/>
            <person name="Wang J."/>
            <person name="Li S."/>
            <person name="Zhang Y."/>
            <person name="Fang M."/>
            <person name="Ma L."/>
            <person name="Zhao Y."/>
            <person name="Jiang S."/>
        </authorList>
    </citation>
    <scope>NUCLEOTIDE SEQUENCE [LARGE SCALE GENOMIC DNA]</scope>
</reference>
<dbReference type="InterPro" id="IPR051132">
    <property type="entry name" value="3-5_Exonuclease_domain"/>
</dbReference>
<dbReference type="InterPro" id="IPR036397">
    <property type="entry name" value="RNaseH_sf"/>
</dbReference>
<keyword evidence="2" id="KW-0378">Hydrolase</keyword>
<evidence type="ECO:0000256" key="1">
    <source>
        <dbReference type="ARBA" id="ARBA00022722"/>
    </source>
</evidence>
<dbReference type="GO" id="GO:0005634">
    <property type="term" value="C:nucleus"/>
    <property type="evidence" value="ECO:0007669"/>
    <property type="project" value="TreeGrafter"/>
</dbReference>
<evidence type="ECO:0000313" key="4">
    <source>
        <dbReference type="Proteomes" id="UP000327157"/>
    </source>
</evidence>
<sequence>MIPYHFLEKMGNYEVTVHGVKVKVSVVTDVRLIAGKISELMSFMETRRVMGLDFKVDQYNRDVYQLLLCAGNHCLIIPAIFNDGKPLHYCKELMQLLSDDTICFVGVAMRSKVKLYSRNFFICKAGVELGHLVARVLKKPNLEMCSQVVVLGGEVGLDIKPPTPLGAEGSGAGASSSREPSWSGKVVFSEEEVKYAIHDVYASFLIGNKLLGML</sequence>
<dbReference type="PANTHER" id="PTHR13620:SF121">
    <property type="entry name" value="EMB|CAB82946.1-RELATED"/>
    <property type="match status" value="1"/>
</dbReference>
<dbReference type="AlphaFoldDB" id="A0A5N5I3W1"/>
<reference evidence="3 4" key="3">
    <citation type="submission" date="2019-11" db="EMBL/GenBank/DDBJ databases">
        <title>A de novo genome assembly of a pear dwarfing rootstock.</title>
        <authorList>
            <person name="Wang F."/>
            <person name="Wang J."/>
            <person name="Li S."/>
            <person name="Zhang Y."/>
            <person name="Fang M."/>
            <person name="Ma L."/>
            <person name="Zhao Y."/>
            <person name="Jiang S."/>
        </authorList>
    </citation>
    <scope>NUCLEOTIDE SEQUENCE [LARGE SCALE GENOMIC DNA]</scope>
    <source>
        <strain evidence="3">S2</strain>
        <tissue evidence="3">Leaf</tissue>
    </source>
</reference>
<dbReference type="InterPro" id="IPR012337">
    <property type="entry name" value="RNaseH-like_sf"/>
</dbReference>
<dbReference type="Gene3D" id="3.30.420.10">
    <property type="entry name" value="Ribonuclease H-like superfamily/Ribonuclease H"/>
    <property type="match status" value="1"/>
</dbReference>
<dbReference type="PANTHER" id="PTHR13620">
    <property type="entry name" value="3-5 EXONUCLEASE"/>
    <property type="match status" value="1"/>
</dbReference>
<dbReference type="OrthoDB" id="1158767at2759"/>
<gene>
    <name evidence="3" type="ORF">D8674_007803</name>
</gene>
<dbReference type="GO" id="GO:0005737">
    <property type="term" value="C:cytoplasm"/>
    <property type="evidence" value="ECO:0007669"/>
    <property type="project" value="TreeGrafter"/>
</dbReference>
<name>A0A5N5I3W1_9ROSA</name>
<protein>
    <submittedName>
        <fullName evidence="3">Uncharacterized protein</fullName>
    </submittedName>
</protein>
<comment type="caution">
    <text evidence="3">The sequence shown here is derived from an EMBL/GenBank/DDBJ whole genome shotgun (WGS) entry which is preliminary data.</text>
</comment>
<accession>A0A5N5I3W1</accession>
<dbReference type="Proteomes" id="UP000327157">
    <property type="component" value="Chromosome 12"/>
</dbReference>
<keyword evidence="1" id="KW-0540">Nuclease</keyword>
<dbReference type="SUPFAM" id="SSF53098">
    <property type="entry name" value="Ribonuclease H-like"/>
    <property type="match status" value="1"/>
</dbReference>
<keyword evidence="4" id="KW-1185">Reference proteome</keyword>
<organism evidence="3 4">
    <name type="scientific">Pyrus ussuriensis x Pyrus communis</name>
    <dbReference type="NCBI Taxonomy" id="2448454"/>
    <lineage>
        <taxon>Eukaryota</taxon>
        <taxon>Viridiplantae</taxon>
        <taxon>Streptophyta</taxon>
        <taxon>Embryophyta</taxon>
        <taxon>Tracheophyta</taxon>
        <taxon>Spermatophyta</taxon>
        <taxon>Magnoliopsida</taxon>
        <taxon>eudicotyledons</taxon>
        <taxon>Gunneridae</taxon>
        <taxon>Pentapetalae</taxon>
        <taxon>rosids</taxon>
        <taxon>fabids</taxon>
        <taxon>Rosales</taxon>
        <taxon>Rosaceae</taxon>
        <taxon>Amygdaloideae</taxon>
        <taxon>Maleae</taxon>
        <taxon>Pyrus</taxon>
    </lineage>
</organism>
<reference evidence="3 4" key="1">
    <citation type="submission" date="2019-09" db="EMBL/GenBank/DDBJ databases">
        <authorList>
            <person name="Ou C."/>
        </authorList>
    </citation>
    <scope>NUCLEOTIDE SEQUENCE [LARGE SCALE GENOMIC DNA]</scope>
    <source>
        <strain evidence="3">S2</strain>
        <tissue evidence="3">Leaf</tissue>
    </source>
</reference>
<evidence type="ECO:0000256" key="2">
    <source>
        <dbReference type="ARBA" id="ARBA00022801"/>
    </source>
</evidence>
<proteinExistence type="predicted"/>
<dbReference type="GO" id="GO:0008408">
    <property type="term" value="F:3'-5' exonuclease activity"/>
    <property type="evidence" value="ECO:0007669"/>
    <property type="project" value="TreeGrafter"/>
</dbReference>
<evidence type="ECO:0000313" key="3">
    <source>
        <dbReference type="EMBL" id="KAB2630284.1"/>
    </source>
</evidence>